<protein>
    <submittedName>
        <fullName evidence="4">Uncharacterized protein</fullName>
    </submittedName>
</protein>
<evidence type="ECO:0000259" key="2">
    <source>
        <dbReference type="Pfam" id="PF05773"/>
    </source>
</evidence>
<dbReference type="InterPro" id="IPR006575">
    <property type="entry name" value="RWD_dom"/>
</dbReference>
<dbReference type="Pfam" id="PF14216">
    <property type="entry name" value="DUF4326"/>
    <property type="match status" value="1"/>
</dbReference>
<dbReference type="InterPro" id="IPR016135">
    <property type="entry name" value="UBQ-conjugating_enzyme/RWD"/>
</dbReference>
<dbReference type="Gene3D" id="3.10.110.10">
    <property type="entry name" value="Ubiquitin Conjugating Enzyme"/>
    <property type="match status" value="1"/>
</dbReference>
<accession>A0ABN9UNK9</accession>
<proteinExistence type="predicted"/>
<evidence type="ECO:0000256" key="1">
    <source>
        <dbReference type="SAM" id="MobiDB-lite"/>
    </source>
</evidence>
<feature type="region of interest" description="Disordered" evidence="1">
    <location>
        <begin position="366"/>
        <end position="386"/>
    </location>
</feature>
<dbReference type="InterPro" id="IPR025475">
    <property type="entry name" value="DUF4326"/>
</dbReference>
<keyword evidence="5" id="KW-1185">Reference proteome</keyword>
<feature type="domain" description="RWD" evidence="2">
    <location>
        <begin position="210"/>
        <end position="302"/>
    </location>
</feature>
<evidence type="ECO:0000259" key="3">
    <source>
        <dbReference type="Pfam" id="PF14216"/>
    </source>
</evidence>
<feature type="domain" description="DUF4326" evidence="3">
    <location>
        <begin position="354"/>
        <end position="446"/>
    </location>
</feature>
<dbReference type="Gene3D" id="3.40.630.10">
    <property type="entry name" value="Zn peptidases"/>
    <property type="match status" value="1"/>
</dbReference>
<evidence type="ECO:0000313" key="5">
    <source>
        <dbReference type="Proteomes" id="UP001189429"/>
    </source>
</evidence>
<comment type="caution">
    <text evidence="4">The sequence shown here is derived from an EMBL/GenBank/DDBJ whole genome shotgun (WGS) entry which is preliminary data.</text>
</comment>
<feature type="region of interest" description="Disordered" evidence="1">
    <location>
        <begin position="705"/>
        <end position="727"/>
    </location>
</feature>
<reference evidence="4" key="1">
    <citation type="submission" date="2023-10" db="EMBL/GenBank/DDBJ databases">
        <authorList>
            <person name="Chen Y."/>
            <person name="Shah S."/>
            <person name="Dougan E. K."/>
            <person name="Thang M."/>
            <person name="Chan C."/>
        </authorList>
    </citation>
    <scope>NUCLEOTIDE SEQUENCE [LARGE SCALE GENOMIC DNA]</scope>
</reference>
<name>A0ABN9UNK9_9DINO</name>
<gene>
    <name evidence="4" type="ORF">PCOR1329_LOCUS50154</name>
</gene>
<organism evidence="4 5">
    <name type="scientific">Prorocentrum cordatum</name>
    <dbReference type="NCBI Taxonomy" id="2364126"/>
    <lineage>
        <taxon>Eukaryota</taxon>
        <taxon>Sar</taxon>
        <taxon>Alveolata</taxon>
        <taxon>Dinophyceae</taxon>
        <taxon>Prorocentrales</taxon>
        <taxon>Prorocentraceae</taxon>
        <taxon>Prorocentrum</taxon>
    </lineage>
</organism>
<dbReference type="SUPFAM" id="SSF54495">
    <property type="entry name" value="UBC-like"/>
    <property type="match status" value="1"/>
</dbReference>
<dbReference type="SUPFAM" id="SSF53187">
    <property type="entry name" value="Zn-dependent exopeptidases"/>
    <property type="match status" value="1"/>
</dbReference>
<dbReference type="EMBL" id="CAUYUJ010016066">
    <property type="protein sequence ID" value="CAK0861509.1"/>
    <property type="molecule type" value="Genomic_DNA"/>
</dbReference>
<dbReference type="Pfam" id="PF05773">
    <property type="entry name" value="RWD"/>
    <property type="match status" value="1"/>
</dbReference>
<sequence>MAGFARGILGSSCLAAAVRVLRKAARLEYLDYQEVWTYYRALERLAPERVRVYSARQLFPLAAAFEGDGTAAQREEFAQHMSALRCGAEPCDVPVVLVGALDERGGAASAGPLPRPQNEPAEVAAVGLVHGDEKMGVQVLAEAARLLAFAGAEPSSVALLRERLLGGAGAGAAPQGARPAASALVVCVNVSRSAHPRNEMASDTIQDCFERQRDELIALNAMYPDHFVEEDIEGAVAFQVLADGAFLRVSLPARYPLVHPHLLLSCPGGSATAVAAAKSELERMACDGVAAEMECCAQLVERFLELAEVLLAPPDQATDSTAEDELAVAAEAEGPVKDDSDLVIPQHIKDLVTNVHNNKCKVFVGRPDANPKGRGGKPTSGHPRWGWGNPFSMGGGASRGSVIRQYRNWIMAAERADLRTEARRELQGKTLGCFCVPLSCHGHVLALIANTESDEELFRYFPEGSAWLLPFANPHGYFHDTREELAVDPNRDAPYGNTHRTKSGLTCLQTFTTRTLHALLSSHLFHNLVNFHAGTRAMVYPFGGPNHLLLHPNGTQAQRPAYDGTRQAPAGRDQLVAQLLGEDAASADGAGTAEASLHAGQVETAGDSGTGVGAHAPDWVALRQVARRMQLAAGGYVEHACMSAGDRVQLALGACPGMNAMVSFGDGQQVHMFEELRRCPEGEASAEARQGPEQDVMWYRSVSEHSTDISGGRGDGRAPACPGTDPERLRAPSLRVMSYLVETDNEKQPGAEAILSNRSREAPGGSLGADPELYRNERDQGLVARNVRAVLSLFEMAVPSVRVDLQRGVWYGAGCGVMDAVRVWDLCGVSGGNASAAGPAALARDAARYRLLQTFAGLPCSGLHLWEHSAEEDAALGPAPSLGDAGSRALRAELGAAEAAAPRAWPGEQRLADLFFEGGVGEEGRRAAGALLRQQPHCLAFEGQFDQHWGAGPGAFGHNADTMAPRGVPPQALAVRARIEDEFEIQTADGEHRLRSSRSKLFFPLAPGAAEFQGGWREAGLPRPPPWGAGGAAGRQ</sequence>
<evidence type="ECO:0000313" key="4">
    <source>
        <dbReference type="EMBL" id="CAK0861509.1"/>
    </source>
</evidence>
<dbReference type="Proteomes" id="UP001189429">
    <property type="component" value="Unassembled WGS sequence"/>
</dbReference>